<gene>
    <name evidence="3" type="ORF">MICPUN_57532</name>
</gene>
<organism evidence="3 4">
    <name type="scientific">Micromonas commoda (strain RCC299 / NOUM17 / CCMP2709)</name>
    <name type="common">Picoplanktonic green alga</name>
    <dbReference type="NCBI Taxonomy" id="296587"/>
    <lineage>
        <taxon>Eukaryota</taxon>
        <taxon>Viridiplantae</taxon>
        <taxon>Chlorophyta</taxon>
        <taxon>Mamiellophyceae</taxon>
        <taxon>Mamiellales</taxon>
        <taxon>Mamiellaceae</taxon>
        <taxon>Micromonas</taxon>
    </lineage>
</organism>
<accession>C1E5A8</accession>
<dbReference type="InParanoid" id="C1E5A8"/>
<evidence type="ECO:0000313" key="3">
    <source>
        <dbReference type="EMBL" id="ACO62860.1"/>
    </source>
</evidence>
<feature type="region of interest" description="Disordered" evidence="1">
    <location>
        <begin position="39"/>
        <end position="58"/>
    </location>
</feature>
<feature type="transmembrane region" description="Helical" evidence="2">
    <location>
        <begin position="12"/>
        <end position="31"/>
    </location>
</feature>
<dbReference type="KEGG" id="mis:MICPUN_57532"/>
<dbReference type="EMBL" id="CP001325">
    <property type="protein sequence ID" value="ACO62860.1"/>
    <property type="molecule type" value="Genomic_DNA"/>
</dbReference>
<dbReference type="GeneID" id="8242887"/>
<keyword evidence="2" id="KW-0472">Membrane</keyword>
<dbReference type="AlphaFoldDB" id="C1E5A8"/>
<dbReference type="RefSeq" id="XP_002501602.1">
    <property type="nucleotide sequence ID" value="XM_002501556.1"/>
</dbReference>
<keyword evidence="2" id="KW-0812">Transmembrane</keyword>
<evidence type="ECO:0000256" key="1">
    <source>
        <dbReference type="SAM" id="MobiDB-lite"/>
    </source>
</evidence>
<keyword evidence="2" id="KW-1133">Transmembrane helix</keyword>
<name>C1E5A8_MICCC</name>
<protein>
    <submittedName>
        <fullName evidence="3">Uncharacterized protein</fullName>
    </submittedName>
</protein>
<proteinExistence type="predicted"/>
<dbReference type="Proteomes" id="UP000002009">
    <property type="component" value="Chromosome 4"/>
</dbReference>
<evidence type="ECO:0000313" key="4">
    <source>
        <dbReference type="Proteomes" id="UP000002009"/>
    </source>
</evidence>
<reference evidence="3 4" key="1">
    <citation type="journal article" date="2009" name="Science">
        <title>Green evolution and dynamic adaptations revealed by genomes of the marine picoeukaryotes Micromonas.</title>
        <authorList>
            <person name="Worden A.Z."/>
            <person name="Lee J.H."/>
            <person name="Mock T."/>
            <person name="Rouze P."/>
            <person name="Simmons M.P."/>
            <person name="Aerts A.L."/>
            <person name="Allen A.E."/>
            <person name="Cuvelier M.L."/>
            <person name="Derelle E."/>
            <person name="Everett M.V."/>
            <person name="Foulon E."/>
            <person name="Grimwood J."/>
            <person name="Gundlach H."/>
            <person name="Henrissat B."/>
            <person name="Napoli C."/>
            <person name="McDonald S.M."/>
            <person name="Parker M.S."/>
            <person name="Rombauts S."/>
            <person name="Salamov A."/>
            <person name="Von Dassow P."/>
            <person name="Badger J.H."/>
            <person name="Coutinho P.M."/>
            <person name="Demir E."/>
            <person name="Dubchak I."/>
            <person name="Gentemann C."/>
            <person name="Eikrem W."/>
            <person name="Gready J.E."/>
            <person name="John U."/>
            <person name="Lanier W."/>
            <person name="Lindquist E.A."/>
            <person name="Lucas S."/>
            <person name="Mayer K.F."/>
            <person name="Moreau H."/>
            <person name="Not F."/>
            <person name="Otillar R."/>
            <person name="Panaud O."/>
            <person name="Pangilinan J."/>
            <person name="Paulsen I."/>
            <person name="Piegu B."/>
            <person name="Poliakov A."/>
            <person name="Robbens S."/>
            <person name="Schmutz J."/>
            <person name="Toulza E."/>
            <person name="Wyss T."/>
            <person name="Zelensky A."/>
            <person name="Zhou K."/>
            <person name="Armbrust E.V."/>
            <person name="Bhattacharya D."/>
            <person name="Goodenough U.W."/>
            <person name="Van de Peer Y."/>
            <person name="Grigoriev I.V."/>
        </authorList>
    </citation>
    <scope>NUCLEOTIDE SEQUENCE [LARGE SCALE GENOMIC DNA]</scope>
    <source>
        <strain evidence="4">RCC299 / NOUM17</strain>
    </source>
</reference>
<sequence>MSARQPRPPPGAIKTGPVAAACAFAAIYYVYGITNHTAPHDVERKRHSEKVPFWKRSN</sequence>
<feature type="compositionally biased region" description="Basic and acidic residues" evidence="1">
    <location>
        <begin position="39"/>
        <end position="52"/>
    </location>
</feature>
<keyword evidence="4" id="KW-1185">Reference proteome</keyword>
<evidence type="ECO:0000256" key="2">
    <source>
        <dbReference type="SAM" id="Phobius"/>
    </source>
</evidence>